<sequence length="117" mass="13484">MHDTERHHSIISELLDNMNRLEPELSSLYGDNPWKPRSAALLRKAAAVLQAQYRQAFCDWAPSLRPNSMLEHEIAELSETFDVLYEHINAETNNTLGPMWSHYSDDQLYELMIAGVI</sequence>
<accession>A0A385IIY4</accession>
<evidence type="ECO:0000313" key="2">
    <source>
        <dbReference type="Proteomes" id="UP000277855"/>
    </source>
</evidence>
<organism evidence="1 2">
    <name type="scientific">Acinetobacter phage KARL-1</name>
    <dbReference type="NCBI Taxonomy" id="2301662"/>
    <lineage>
        <taxon>Viruses</taxon>
        <taxon>Duplodnaviria</taxon>
        <taxon>Heunggongvirae</taxon>
        <taxon>Uroviricota</taxon>
        <taxon>Caudoviricetes</taxon>
        <taxon>Pantevenvirales</taxon>
        <taxon>Straboviridae</taxon>
        <taxon>Twarogvirinae</taxon>
        <taxon>Lazarusvirus</taxon>
        <taxon>Lazarusvirus karl</taxon>
    </lineage>
</organism>
<reference evidence="1 2" key="1">
    <citation type="journal article" date="2018" name="Sci. Rep.">
        <title>Enhanced antibacterial effect of the novel T4-like bacteriophage KARL-1 in combination with antibiotics against multi-drug resistant Acinetobacter baumannii.</title>
        <authorList>
            <person name="Jansen M."/>
            <person name="Wahida A."/>
            <person name="Latz S."/>
            <person name="Kruttgen A."/>
            <person name="Hafner H."/>
            <person name="Buhl E.M."/>
            <person name="Ritter K."/>
            <person name="Horz H.P."/>
        </authorList>
    </citation>
    <scope>NUCLEOTIDE SEQUENCE [LARGE SCALE GENOMIC DNA]</scope>
</reference>
<proteinExistence type="predicted"/>
<protein>
    <submittedName>
        <fullName evidence="1">Uncharacterized protein</fullName>
    </submittedName>
</protein>
<evidence type="ECO:0000313" key="1">
    <source>
        <dbReference type="EMBL" id="AXY82848.1"/>
    </source>
</evidence>
<name>A0A385IIY4_9CAUD</name>
<dbReference type="EMBL" id="MH713599">
    <property type="protein sequence ID" value="AXY82848.1"/>
    <property type="molecule type" value="Genomic_DNA"/>
</dbReference>
<keyword evidence="2" id="KW-1185">Reference proteome</keyword>
<dbReference type="Proteomes" id="UP000277855">
    <property type="component" value="Segment"/>
</dbReference>
<gene>
    <name evidence="1" type="ORF">KARL1_229</name>
</gene>